<feature type="compositionally biased region" description="Basic and acidic residues" evidence="1">
    <location>
        <begin position="212"/>
        <end position="226"/>
    </location>
</feature>
<feature type="compositionally biased region" description="Basic and acidic residues" evidence="1">
    <location>
        <begin position="140"/>
        <end position="161"/>
    </location>
</feature>
<dbReference type="AlphaFoldDB" id="A0A2G8KFB4"/>
<reference evidence="2 3" key="1">
    <citation type="journal article" date="2017" name="PLoS Biol.">
        <title>The sea cucumber genome provides insights into morphological evolution and visceral regeneration.</title>
        <authorList>
            <person name="Zhang X."/>
            <person name="Sun L."/>
            <person name="Yuan J."/>
            <person name="Sun Y."/>
            <person name="Gao Y."/>
            <person name="Zhang L."/>
            <person name="Li S."/>
            <person name="Dai H."/>
            <person name="Hamel J.F."/>
            <person name="Liu C."/>
            <person name="Yu Y."/>
            <person name="Liu S."/>
            <person name="Lin W."/>
            <person name="Guo K."/>
            <person name="Jin S."/>
            <person name="Xu P."/>
            <person name="Storey K.B."/>
            <person name="Huan P."/>
            <person name="Zhang T."/>
            <person name="Zhou Y."/>
            <person name="Zhang J."/>
            <person name="Lin C."/>
            <person name="Li X."/>
            <person name="Xing L."/>
            <person name="Huo D."/>
            <person name="Sun M."/>
            <person name="Wang L."/>
            <person name="Mercier A."/>
            <person name="Li F."/>
            <person name="Yang H."/>
            <person name="Xiang J."/>
        </authorList>
    </citation>
    <scope>NUCLEOTIDE SEQUENCE [LARGE SCALE GENOMIC DNA]</scope>
    <source>
        <strain evidence="2">Shaxun</strain>
        <tissue evidence="2">Muscle</tissue>
    </source>
</reference>
<feature type="compositionally biased region" description="Basic and acidic residues" evidence="1">
    <location>
        <begin position="109"/>
        <end position="127"/>
    </location>
</feature>
<accession>A0A2G8KFB4</accession>
<sequence>MSNLGSDNDDVEDLINSVESDTAQREDHVPLRNAELHVKKSFKIDSPPTPDSISLSNDLPIVEDIKEDVDYPSESISTDVSDSSQGEIKLNILQAADLLPAIVNDNETDNSKGDETDGSYRGEEQKRFSGGKQAWLEDDQSVKRKELASRSAMSEEVHTDTESEINTITENDSVREADKTRSDEDTDRLASSYSSIVSHKSRTTPSHSSKTSSHDSRHSSDSEISKSAKKTPRINRRSRRSRNDSTSGQASYSEDFDSDSQKSRSSVSSSRTLTAKAEDTSNRSPTPSLATPSPAPKERRTRKVKDTGVQTSNMQYNQSHWIFDHVPPRQSVDVSELLKDFQTASVAPETLH</sequence>
<proteinExistence type="predicted"/>
<name>A0A2G8KFB4_STIJA</name>
<feature type="region of interest" description="Disordered" evidence="1">
    <location>
        <begin position="1"/>
        <end position="32"/>
    </location>
</feature>
<feature type="non-terminal residue" evidence="2">
    <location>
        <position position="352"/>
    </location>
</feature>
<organism evidence="2 3">
    <name type="scientific">Stichopus japonicus</name>
    <name type="common">Sea cucumber</name>
    <dbReference type="NCBI Taxonomy" id="307972"/>
    <lineage>
        <taxon>Eukaryota</taxon>
        <taxon>Metazoa</taxon>
        <taxon>Echinodermata</taxon>
        <taxon>Eleutherozoa</taxon>
        <taxon>Echinozoa</taxon>
        <taxon>Holothuroidea</taxon>
        <taxon>Aspidochirotacea</taxon>
        <taxon>Aspidochirotida</taxon>
        <taxon>Stichopodidae</taxon>
        <taxon>Apostichopus</taxon>
    </lineage>
</organism>
<dbReference type="EMBL" id="MRZV01000629">
    <property type="protein sequence ID" value="PIK46655.1"/>
    <property type="molecule type" value="Genomic_DNA"/>
</dbReference>
<feature type="compositionally biased region" description="Basic residues" evidence="1">
    <location>
        <begin position="227"/>
        <end position="240"/>
    </location>
</feature>
<feature type="compositionally biased region" description="Basic and acidic residues" evidence="1">
    <location>
        <begin position="22"/>
        <end position="32"/>
    </location>
</feature>
<feature type="compositionally biased region" description="Basic and acidic residues" evidence="1">
    <location>
        <begin position="172"/>
        <end position="183"/>
    </location>
</feature>
<comment type="caution">
    <text evidence="2">The sequence shown here is derived from an EMBL/GenBank/DDBJ whole genome shotgun (WGS) entry which is preliminary data.</text>
</comment>
<dbReference type="Proteomes" id="UP000230750">
    <property type="component" value="Unassembled WGS sequence"/>
</dbReference>
<feature type="region of interest" description="Disordered" evidence="1">
    <location>
        <begin position="100"/>
        <end position="313"/>
    </location>
</feature>
<protein>
    <submittedName>
        <fullName evidence="2">Uncharacterized protein</fullName>
    </submittedName>
</protein>
<evidence type="ECO:0000313" key="2">
    <source>
        <dbReference type="EMBL" id="PIK46655.1"/>
    </source>
</evidence>
<evidence type="ECO:0000313" key="3">
    <source>
        <dbReference type="Proteomes" id="UP000230750"/>
    </source>
</evidence>
<keyword evidence="3" id="KW-1185">Reference proteome</keyword>
<gene>
    <name evidence="2" type="ORF">BSL78_16488</name>
</gene>
<evidence type="ECO:0000256" key="1">
    <source>
        <dbReference type="SAM" id="MobiDB-lite"/>
    </source>
</evidence>